<protein>
    <submittedName>
        <fullName evidence="1">Uncharacterized protein</fullName>
    </submittedName>
</protein>
<proteinExistence type="predicted"/>
<evidence type="ECO:0000313" key="2">
    <source>
        <dbReference type="Proteomes" id="UP000814140"/>
    </source>
</evidence>
<sequence>MTGDTATSVEQPLVRLTRHKALLVGITYRTCPDDEYKKLRGPAADAHDMRSLLIELFHYAEEDIVMMTDEEHNKGTKFWPTSHNIRNAIDDFVEGARAGDCFVFLYSGHGEQSKALLDKLEVDELDECLVGCDEERILDDDLRSLLVNRLPYGTRLTAIFDACHSETLLDLGHYRCNRIVQRRKSVSITPSPHFLDACFIKSGFGTCQAPLQPRKPMKSHTLDVKMSSLSPIVARIRRRVMNLAWASAHLIHMAKNKTRLPCSGHGLTMAFNPTPTVCRPGQCELARRVHYGPSVISLSAVPDYQLNWEGGTRGSAMTNLLVQILKKKPFIEVGALGETLHTQLFARAFSRCREFLKWGRDHELTAEQEKILRAQIRALRCDEMPLVCSVVKYLPVYSTDRAHIRGLARF</sequence>
<reference evidence="1" key="1">
    <citation type="submission" date="2021-03" db="EMBL/GenBank/DDBJ databases">
        <authorList>
            <consortium name="DOE Joint Genome Institute"/>
            <person name="Ahrendt S."/>
            <person name="Looney B.P."/>
            <person name="Miyauchi S."/>
            <person name="Morin E."/>
            <person name="Drula E."/>
            <person name="Courty P.E."/>
            <person name="Chicoki N."/>
            <person name="Fauchery L."/>
            <person name="Kohler A."/>
            <person name="Kuo A."/>
            <person name="Labutti K."/>
            <person name="Pangilinan J."/>
            <person name="Lipzen A."/>
            <person name="Riley R."/>
            <person name="Andreopoulos W."/>
            <person name="He G."/>
            <person name="Johnson J."/>
            <person name="Barry K.W."/>
            <person name="Grigoriev I.V."/>
            <person name="Nagy L."/>
            <person name="Hibbett D."/>
            <person name="Henrissat B."/>
            <person name="Matheny P.B."/>
            <person name="Labbe J."/>
            <person name="Martin F."/>
        </authorList>
    </citation>
    <scope>NUCLEOTIDE SEQUENCE</scope>
    <source>
        <strain evidence="1">HHB10654</strain>
    </source>
</reference>
<evidence type="ECO:0000313" key="1">
    <source>
        <dbReference type="EMBL" id="KAI0069299.1"/>
    </source>
</evidence>
<accession>A0ACB8TLL2</accession>
<dbReference type="EMBL" id="MU277187">
    <property type="protein sequence ID" value="KAI0069299.1"/>
    <property type="molecule type" value="Genomic_DNA"/>
</dbReference>
<name>A0ACB8TLL2_9AGAM</name>
<organism evidence="1 2">
    <name type="scientific">Artomyces pyxidatus</name>
    <dbReference type="NCBI Taxonomy" id="48021"/>
    <lineage>
        <taxon>Eukaryota</taxon>
        <taxon>Fungi</taxon>
        <taxon>Dikarya</taxon>
        <taxon>Basidiomycota</taxon>
        <taxon>Agaricomycotina</taxon>
        <taxon>Agaricomycetes</taxon>
        <taxon>Russulales</taxon>
        <taxon>Auriscalpiaceae</taxon>
        <taxon>Artomyces</taxon>
    </lineage>
</organism>
<dbReference type="Proteomes" id="UP000814140">
    <property type="component" value="Unassembled WGS sequence"/>
</dbReference>
<gene>
    <name evidence="1" type="ORF">BV25DRAFT_1818291</name>
</gene>
<comment type="caution">
    <text evidence="1">The sequence shown here is derived from an EMBL/GenBank/DDBJ whole genome shotgun (WGS) entry which is preliminary data.</text>
</comment>
<keyword evidence="2" id="KW-1185">Reference proteome</keyword>
<reference evidence="1" key="2">
    <citation type="journal article" date="2022" name="New Phytol.">
        <title>Evolutionary transition to the ectomycorrhizal habit in the genomes of a hyperdiverse lineage of mushroom-forming fungi.</title>
        <authorList>
            <person name="Looney B."/>
            <person name="Miyauchi S."/>
            <person name="Morin E."/>
            <person name="Drula E."/>
            <person name="Courty P.E."/>
            <person name="Kohler A."/>
            <person name="Kuo A."/>
            <person name="LaButti K."/>
            <person name="Pangilinan J."/>
            <person name="Lipzen A."/>
            <person name="Riley R."/>
            <person name="Andreopoulos W."/>
            <person name="He G."/>
            <person name="Johnson J."/>
            <person name="Nolan M."/>
            <person name="Tritt A."/>
            <person name="Barry K.W."/>
            <person name="Grigoriev I.V."/>
            <person name="Nagy L.G."/>
            <person name="Hibbett D."/>
            <person name="Henrissat B."/>
            <person name="Matheny P.B."/>
            <person name="Labbe J."/>
            <person name="Martin F.M."/>
        </authorList>
    </citation>
    <scope>NUCLEOTIDE SEQUENCE</scope>
    <source>
        <strain evidence="1">HHB10654</strain>
    </source>
</reference>